<dbReference type="eggNOG" id="COG0835">
    <property type="taxonomic scope" value="Bacteria"/>
</dbReference>
<accession>B0C1X8</accession>
<protein>
    <recommendedName>
        <fullName evidence="1">CheW-like domain-containing protein</fullName>
    </recommendedName>
</protein>
<dbReference type="SUPFAM" id="SSF50341">
    <property type="entry name" value="CheW-like"/>
    <property type="match status" value="1"/>
</dbReference>
<dbReference type="STRING" id="329726.AM1_1105"/>
<dbReference type="Pfam" id="PF01584">
    <property type="entry name" value="CheW"/>
    <property type="match status" value="1"/>
</dbReference>
<dbReference type="InterPro" id="IPR036061">
    <property type="entry name" value="CheW-like_dom_sf"/>
</dbReference>
<evidence type="ECO:0000313" key="2">
    <source>
        <dbReference type="EMBL" id="ABW26144.1"/>
    </source>
</evidence>
<organism evidence="2 3">
    <name type="scientific">Acaryochloris marina (strain MBIC 11017)</name>
    <dbReference type="NCBI Taxonomy" id="329726"/>
    <lineage>
        <taxon>Bacteria</taxon>
        <taxon>Bacillati</taxon>
        <taxon>Cyanobacteriota</taxon>
        <taxon>Cyanophyceae</taxon>
        <taxon>Acaryochloridales</taxon>
        <taxon>Acaryochloridaceae</taxon>
        <taxon>Acaryochloris</taxon>
    </lineage>
</organism>
<evidence type="ECO:0000313" key="3">
    <source>
        <dbReference type="Proteomes" id="UP000000268"/>
    </source>
</evidence>
<dbReference type="GO" id="GO:0007165">
    <property type="term" value="P:signal transduction"/>
    <property type="evidence" value="ECO:0007669"/>
    <property type="project" value="InterPro"/>
</dbReference>
<dbReference type="AlphaFoldDB" id="B0C1X8"/>
<evidence type="ECO:0000259" key="1">
    <source>
        <dbReference type="Pfam" id="PF01584"/>
    </source>
</evidence>
<dbReference type="EMBL" id="CP000828">
    <property type="protein sequence ID" value="ABW26144.1"/>
    <property type="molecule type" value="Genomic_DNA"/>
</dbReference>
<reference evidence="2 3" key="1">
    <citation type="journal article" date="2008" name="Proc. Natl. Acad. Sci. U.S.A.">
        <title>Niche adaptation and genome expansion in the chlorophyll d-producing cyanobacterium Acaryochloris marina.</title>
        <authorList>
            <person name="Swingley W.D."/>
            <person name="Chen M."/>
            <person name="Cheung P.C."/>
            <person name="Conrad A.L."/>
            <person name="Dejesa L.C."/>
            <person name="Hao J."/>
            <person name="Honchak B.M."/>
            <person name="Karbach L.E."/>
            <person name="Kurdoglu A."/>
            <person name="Lahiri S."/>
            <person name="Mastrian S.D."/>
            <person name="Miyashita H."/>
            <person name="Page L."/>
            <person name="Ramakrishna P."/>
            <person name="Satoh S."/>
            <person name="Sattley W.M."/>
            <person name="Shimada Y."/>
            <person name="Taylor H.L."/>
            <person name="Tomo T."/>
            <person name="Tsuchiya T."/>
            <person name="Wang Z.T."/>
            <person name="Raymond J."/>
            <person name="Mimuro M."/>
            <person name="Blankenship R.E."/>
            <person name="Touchman J.W."/>
        </authorList>
    </citation>
    <scope>NUCLEOTIDE SEQUENCE [LARGE SCALE GENOMIC DNA]</scope>
    <source>
        <strain evidence="3">MBIC 11017</strain>
    </source>
</reference>
<dbReference type="Proteomes" id="UP000000268">
    <property type="component" value="Chromosome"/>
</dbReference>
<dbReference type="OrthoDB" id="573824at2"/>
<sequence length="156" mass="17440">MSATATTESIVSSSASIKERYILTQVGAWVLIFPARWVAEIFRIQRSQILDLPFYQSPLSGVTHHNSQIIPLASAHQVLQTQENTLRETVTVLQLNRKAERLTNMGIIVDRTLGSASKEQLSPSVLTSQALYPQGTDSQVLFQPDWFPPDLWHPQG</sequence>
<dbReference type="RefSeq" id="WP_012161698.1">
    <property type="nucleotide sequence ID" value="NC_009925.1"/>
</dbReference>
<dbReference type="GO" id="GO:0006935">
    <property type="term" value="P:chemotaxis"/>
    <property type="evidence" value="ECO:0007669"/>
    <property type="project" value="InterPro"/>
</dbReference>
<proteinExistence type="predicted"/>
<keyword evidence="3" id="KW-1185">Reference proteome</keyword>
<gene>
    <name evidence="2" type="ordered locus">AM1_1105</name>
</gene>
<dbReference type="InterPro" id="IPR002545">
    <property type="entry name" value="CheW-lke_dom"/>
</dbReference>
<dbReference type="KEGG" id="amr:AM1_1105"/>
<feature type="domain" description="CheW-like" evidence="1">
    <location>
        <begin position="21"/>
        <end position="119"/>
    </location>
</feature>
<dbReference type="HOGENOM" id="CLU_137358_0_0_3"/>
<name>B0C1X8_ACAM1</name>